<gene>
    <name evidence="1" type="ORF">AF333_05575</name>
</gene>
<dbReference type="RefSeq" id="WP_043066277.1">
    <property type="nucleotide sequence ID" value="NZ_BJOA01000312.1"/>
</dbReference>
<dbReference type="Proteomes" id="UP000037269">
    <property type="component" value="Unassembled WGS sequence"/>
</dbReference>
<reference evidence="1 2" key="1">
    <citation type="submission" date="2015-07" db="EMBL/GenBank/DDBJ databases">
        <title>Fjat-14205 dsm 2895.</title>
        <authorList>
            <person name="Liu B."/>
            <person name="Wang J."/>
            <person name="Zhu Y."/>
            <person name="Liu G."/>
            <person name="Chen Q."/>
            <person name="Chen Z."/>
            <person name="Lan J."/>
            <person name="Che J."/>
            <person name="Ge C."/>
            <person name="Shi H."/>
            <person name="Pan Z."/>
            <person name="Liu X."/>
        </authorList>
    </citation>
    <scope>NUCLEOTIDE SEQUENCE [LARGE SCALE GENOMIC DNA]</scope>
    <source>
        <strain evidence="1 2">DSM 2895</strain>
    </source>
</reference>
<dbReference type="AlphaFoldDB" id="A0A0D1XM91"/>
<organism evidence="1 2">
    <name type="scientific">Aneurinibacillus migulanus</name>
    <name type="common">Bacillus migulanus</name>
    <dbReference type="NCBI Taxonomy" id="47500"/>
    <lineage>
        <taxon>Bacteria</taxon>
        <taxon>Bacillati</taxon>
        <taxon>Bacillota</taxon>
        <taxon>Bacilli</taxon>
        <taxon>Bacillales</taxon>
        <taxon>Paenibacillaceae</taxon>
        <taxon>Aneurinibacillus group</taxon>
        <taxon>Aneurinibacillus</taxon>
    </lineage>
</organism>
<name>A0A0D1XM91_ANEMI</name>
<accession>A0A0D1XM91</accession>
<sequence length="91" mass="10391">MADGFVIKGLDSRQLLAFTKNKFPRAVEAWCEGLAMRFMEWVACRYNRLQNSFITASMVQSDEDAYFERIGRGGNVAVLAGSNVYKLWLIF</sequence>
<dbReference type="OrthoDB" id="1850874at2"/>
<proteinExistence type="predicted"/>
<dbReference type="EMBL" id="LGUG01000004">
    <property type="protein sequence ID" value="KON95029.1"/>
    <property type="molecule type" value="Genomic_DNA"/>
</dbReference>
<dbReference type="GeneID" id="42304673"/>
<comment type="caution">
    <text evidence="1">The sequence shown here is derived from an EMBL/GenBank/DDBJ whole genome shotgun (WGS) entry which is preliminary data.</text>
</comment>
<evidence type="ECO:0000313" key="2">
    <source>
        <dbReference type="Proteomes" id="UP000037269"/>
    </source>
</evidence>
<protein>
    <submittedName>
        <fullName evidence="1">Uncharacterized protein</fullName>
    </submittedName>
</protein>
<dbReference type="PATRIC" id="fig|47500.8.peg.202"/>
<evidence type="ECO:0000313" key="1">
    <source>
        <dbReference type="EMBL" id="KON95029.1"/>
    </source>
</evidence>
<keyword evidence="2" id="KW-1185">Reference proteome</keyword>